<dbReference type="GeneID" id="86194116"/>
<feature type="transmembrane region" description="Helical" evidence="8">
    <location>
        <begin position="165"/>
        <end position="185"/>
    </location>
</feature>
<proteinExistence type="inferred from homology"/>
<dbReference type="OrthoDB" id="9798064at2"/>
<organism evidence="9 10">
    <name type="scientific">Anaerotignum faecicola</name>
    <dbReference type="NCBI Taxonomy" id="2358141"/>
    <lineage>
        <taxon>Bacteria</taxon>
        <taxon>Bacillati</taxon>
        <taxon>Bacillota</taxon>
        <taxon>Clostridia</taxon>
        <taxon>Lachnospirales</taxon>
        <taxon>Anaerotignaceae</taxon>
        <taxon>Anaerotignum</taxon>
    </lineage>
</organism>
<feature type="transmembrane region" description="Helical" evidence="8">
    <location>
        <begin position="35"/>
        <end position="53"/>
    </location>
</feature>
<feature type="transmembrane region" description="Helical" evidence="8">
    <location>
        <begin position="97"/>
        <end position="119"/>
    </location>
</feature>
<feature type="transmembrane region" description="Helical" evidence="8">
    <location>
        <begin position="6"/>
        <end position="23"/>
    </location>
</feature>
<reference evidence="9 10" key="1">
    <citation type="submission" date="2018-10" db="EMBL/GenBank/DDBJ databases">
        <title>Draft Genome Sequence of Anaerotignum sp. KCTC 15736.</title>
        <authorList>
            <person name="Choi S.H."/>
            <person name="Kim J.S."/>
            <person name="Kang S.W."/>
            <person name="Lee J.S."/>
            <person name="Park S.H."/>
        </authorList>
    </citation>
    <scope>NUCLEOTIDE SEQUENCE [LARGE SCALE GENOMIC DNA]</scope>
    <source>
        <strain evidence="9 10">KCTC 15736</strain>
    </source>
</reference>
<feature type="transmembrane region" description="Helical" evidence="8">
    <location>
        <begin position="197"/>
        <end position="216"/>
    </location>
</feature>
<keyword evidence="3" id="KW-0813">Transport</keyword>
<comment type="similarity">
    <text evidence="2">Belongs to the auxin efflux carrier (TC 2.A.69) family.</text>
</comment>
<evidence type="ECO:0000313" key="10">
    <source>
        <dbReference type="Proteomes" id="UP000287361"/>
    </source>
</evidence>
<keyword evidence="7 8" id="KW-0472">Membrane</keyword>
<comment type="caution">
    <text evidence="9">The sequence shown here is derived from an EMBL/GenBank/DDBJ whole genome shotgun (WGS) entry which is preliminary data.</text>
</comment>
<evidence type="ECO:0000256" key="2">
    <source>
        <dbReference type="ARBA" id="ARBA00010145"/>
    </source>
</evidence>
<dbReference type="EMBL" id="BHVZ01000001">
    <property type="protein sequence ID" value="GCB29460.1"/>
    <property type="molecule type" value="Genomic_DNA"/>
</dbReference>
<dbReference type="InterPro" id="IPR004776">
    <property type="entry name" value="Mem_transp_PIN-like"/>
</dbReference>
<dbReference type="Gene3D" id="1.20.1530.20">
    <property type="match status" value="1"/>
</dbReference>
<dbReference type="GO" id="GO:0055085">
    <property type="term" value="P:transmembrane transport"/>
    <property type="evidence" value="ECO:0007669"/>
    <property type="project" value="InterPro"/>
</dbReference>
<feature type="transmembrane region" description="Helical" evidence="8">
    <location>
        <begin position="252"/>
        <end position="275"/>
    </location>
</feature>
<dbReference type="InterPro" id="IPR038770">
    <property type="entry name" value="Na+/solute_symporter_sf"/>
</dbReference>
<protein>
    <submittedName>
        <fullName evidence="9">Transporter</fullName>
    </submittedName>
</protein>
<dbReference type="GO" id="GO:0005886">
    <property type="term" value="C:plasma membrane"/>
    <property type="evidence" value="ECO:0007669"/>
    <property type="project" value="UniProtKB-SubCell"/>
</dbReference>
<evidence type="ECO:0000313" key="9">
    <source>
        <dbReference type="EMBL" id="GCB29460.1"/>
    </source>
</evidence>
<gene>
    <name evidence="9" type="ORF">KGMB03357_11210</name>
</gene>
<dbReference type="RefSeq" id="WP_016406917.1">
    <property type="nucleotide sequence ID" value="NZ_DAVZTY010000006.1"/>
</dbReference>
<evidence type="ECO:0000256" key="1">
    <source>
        <dbReference type="ARBA" id="ARBA00004651"/>
    </source>
</evidence>
<keyword evidence="4" id="KW-1003">Cell membrane</keyword>
<evidence type="ECO:0000256" key="8">
    <source>
        <dbReference type="SAM" id="Phobius"/>
    </source>
</evidence>
<accession>A0A401LD47</accession>
<comment type="subcellular location">
    <subcellularLocation>
        <location evidence="1">Cell membrane</location>
        <topology evidence="1">Multi-pass membrane protein</topology>
    </subcellularLocation>
</comment>
<feature type="transmembrane region" description="Helical" evidence="8">
    <location>
        <begin position="125"/>
        <end position="149"/>
    </location>
</feature>
<evidence type="ECO:0000256" key="6">
    <source>
        <dbReference type="ARBA" id="ARBA00022989"/>
    </source>
</evidence>
<dbReference type="Pfam" id="PF03547">
    <property type="entry name" value="Mem_trans"/>
    <property type="match status" value="1"/>
</dbReference>
<sequence length="309" mass="33646">MAIPVIYQLITMVILMIIGVVLHKKNFLSLTNAKGLSIVLTRVAVPCNMVVLLQREYSPEIFKGFLVTCGATYLMCCIGALLFFIVGKAMKMQPKELGLFSGGGVYSNVIFMGQPLIMAMYGVEGLIFCVAVMFTCNVFLFTVCSVLFAMGSDLKKSALQMLKDAFINLICLSAIIGVFCFVNSISLPQPIFDVLQYSANTTVCLSMIYIGSLLAAANVREIFKDKKVYIFSFLTLIIMPIITKLICGTFMSGMALSVLVVLMGTPAAAALPSFADLYGNDEKRASEYAFVSTILSVITLPLVAQFLCQ</sequence>
<keyword evidence="6 8" id="KW-1133">Transmembrane helix</keyword>
<feature type="transmembrane region" description="Helical" evidence="8">
    <location>
        <begin position="228"/>
        <end position="246"/>
    </location>
</feature>
<dbReference type="Proteomes" id="UP000287361">
    <property type="component" value="Unassembled WGS sequence"/>
</dbReference>
<feature type="transmembrane region" description="Helical" evidence="8">
    <location>
        <begin position="65"/>
        <end position="85"/>
    </location>
</feature>
<dbReference type="AlphaFoldDB" id="A0A401LD47"/>
<evidence type="ECO:0000256" key="5">
    <source>
        <dbReference type="ARBA" id="ARBA00022692"/>
    </source>
</evidence>
<evidence type="ECO:0000256" key="7">
    <source>
        <dbReference type="ARBA" id="ARBA00023136"/>
    </source>
</evidence>
<dbReference type="PANTHER" id="PTHR36838">
    <property type="entry name" value="AUXIN EFFLUX CARRIER FAMILY PROTEIN"/>
    <property type="match status" value="1"/>
</dbReference>
<evidence type="ECO:0000256" key="3">
    <source>
        <dbReference type="ARBA" id="ARBA00022448"/>
    </source>
</evidence>
<feature type="transmembrane region" description="Helical" evidence="8">
    <location>
        <begin position="287"/>
        <end position="307"/>
    </location>
</feature>
<keyword evidence="5 8" id="KW-0812">Transmembrane</keyword>
<keyword evidence="10" id="KW-1185">Reference proteome</keyword>
<name>A0A401LD47_9FIRM</name>
<dbReference type="PANTHER" id="PTHR36838:SF1">
    <property type="entry name" value="SLR1864 PROTEIN"/>
    <property type="match status" value="1"/>
</dbReference>
<evidence type="ECO:0000256" key="4">
    <source>
        <dbReference type="ARBA" id="ARBA00022475"/>
    </source>
</evidence>